<dbReference type="PANTHER" id="PTHR12385">
    <property type="entry name" value="CHOLINE TRANSPORTER-LIKE (SLC FAMILY 44)"/>
    <property type="match status" value="1"/>
</dbReference>
<keyword evidence="5 7" id="KW-0472">Membrane</keyword>
<dbReference type="PANTHER" id="PTHR12385:SF14">
    <property type="entry name" value="CHOLINE TRANSPORTER-LIKE 2"/>
    <property type="match status" value="1"/>
</dbReference>
<feature type="transmembrane region" description="Helical" evidence="7">
    <location>
        <begin position="345"/>
        <end position="366"/>
    </location>
</feature>
<dbReference type="Pfam" id="PF04515">
    <property type="entry name" value="Choline_transpo"/>
    <property type="match status" value="1"/>
</dbReference>
<evidence type="ECO:0000313" key="9">
    <source>
        <dbReference type="Proteomes" id="UP000823941"/>
    </source>
</evidence>
<name>A0ABQ7QFN2_PLUXY</name>
<keyword evidence="9" id="KW-1185">Reference proteome</keyword>
<feature type="transmembrane region" description="Helical" evidence="7">
    <location>
        <begin position="627"/>
        <end position="649"/>
    </location>
</feature>
<comment type="function">
    <text evidence="7">Choline transporter.</text>
</comment>
<evidence type="ECO:0000256" key="6">
    <source>
        <dbReference type="ARBA" id="ARBA00023180"/>
    </source>
</evidence>
<dbReference type="InterPro" id="IPR007603">
    <property type="entry name" value="Choline_transptr-like"/>
</dbReference>
<dbReference type="Proteomes" id="UP000823941">
    <property type="component" value="Chromosome 15"/>
</dbReference>
<comment type="similarity">
    <text evidence="2 7">Belongs to the CTL (choline transporter-like) family.</text>
</comment>
<proteinExistence type="inferred from homology"/>
<keyword evidence="6" id="KW-0325">Glycoprotein</keyword>
<evidence type="ECO:0000256" key="4">
    <source>
        <dbReference type="ARBA" id="ARBA00022989"/>
    </source>
</evidence>
<feature type="transmembrane region" description="Helical" evidence="7">
    <location>
        <begin position="243"/>
        <end position="262"/>
    </location>
</feature>
<feature type="transmembrane region" description="Helical" evidence="7">
    <location>
        <begin position="488"/>
        <end position="510"/>
    </location>
</feature>
<organism evidence="8 9">
    <name type="scientific">Plutella xylostella</name>
    <name type="common">Diamondback moth</name>
    <name type="synonym">Plutella maculipennis</name>
    <dbReference type="NCBI Taxonomy" id="51655"/>
    <lineage>
        <taxon>Eukaryota</taxon>
        <taxon>Metazoa</taxon>
        <taxon>Ecdysozoa</taxon>
        <taxon>Arthropoda</taxon>
        <taxon>Hexapoda</taxon>
        <taxon>Insecta</taxon>
        <taxon>Pterygota</taxon>
        <taxon>Neoptera</taxon>
        <taxon>Endopterygota</taxon>
        <taxon>Lepidoptera</taxon>
        <taxon>Glossata</taxon>
        <taxon>Ditrysia</taxon>
        <taxon>Yponomeutoidea</taxon>
        <taxon>Plutellidae</taxon>
        <taxon>Plutella</taxon>
    </lineage>
</organism>
<feature type="transmembrane region" description="Helical" evidence="7">
    <location>
        <begin position="295"/>
        <end position="316"/>
    </location>
</feature>
<keyword evidence="4 7" id="KW-1133">Transmembrane helix</keyword>
<evidence type="ECO:0000256" key="5">
    <source>
        <dbReference type="ARBA" id="ARBA00023136"/>
    </source>
</evidence>
<gene>
    <name evidence="8" type="ORF">JYU34_010944</name>
</gene>
<feature type="transmembrane region" description="Helical" evidence="7">
    <location>
        <begin position="27"/>
        <end position="48"/>
    </location>
</feature>
<comment type="subcellular location">
    <subcellularLocation>
        <location evidence="7">Cell membrane</location>
        <topology evidence="7">Multi-pass membrane protein</topology>
    </subcellularLocation>
    <subcellularLocation>
        <location evidence="1">Membrane</location>
        <topology evidence="1">Multi-pass membrane protein</topology>
    </subcellularLocation>
</comment>
<evidence type="ECO:0000256" key="3">
    <source>
        <dbReference type="ARBA" id="ARBA00022692"/>
    </source>
</evidence>
<protein>
    <recommendedName>
        <fullName evidence="7">Choline transporter-like protein</fullName>
    </recommendedName>
</protein>
<feature type="transmembrane region" description="Helical" evidence="7">
    <location>
        <begin position="588"/>
        <end position="607"/>
    </location>
</feature>
<keyword evidence="3 7" id="KW-0812">Transmembrane</keyword>
<evidence type="ECO:0000256" key="2">
    <source>
        <dbReference type="ARBA" id="ARBA00007168"/>
    </source>
</evidence>
<accession>A0ABQ7QFN2</accession>
<evidence type="ECO:0000313" key="8">
    <source>
        <dbReference type="EMBL" id="KAG7304022.1"/>
    </source>
</evidence>
<comment type="caution">
    <text evidence="8">The sequence shown here is derived from an EMBL/GenBank/DDBJ whole genome shotgun (WGS) entry which is preliminary data.</text>
</comment>
<feature type="transmembrane region" description="Helical" evidence="7">
    <location>
        <begin position="442"/>
        <end position="468"/>
    </location>
</feature>
<reference evidence="8 9" key="1">
    <citation type="submission" date="2021-06" db="EMBL/GenBank/DDBJ databases">
        <title>A haploid diamondback moth (Plutella xylostella L.) genome assembly resolves 31 chromosomes and identifies a diamide resistance mutation.</title>
        <authorList>
            <person name="Ward C.M."/>
            <person name="Perry K.D."/>
            <person name="Baker G."/>
            <person name="Powis K."/>
            <person name="Heckel D.G."/>
            <person name="Baxter S.W."/>
        </authorList>
    </citation>
    <scope>NUCLEOTIDE SEQUENCE [LARGE SCALE GENOMIC DNA]</scope>
    <source>
        <strain evidence="8 9">LV</strain>
        <tissue evidence="8">Single pupa</tissue>
    </source>
</reference>
<feature type="transmembrane region" description="Helical" evidence="7">
    <location>
        <begin position="215"/>
        <end position="237"/>
    </location>
</feature>
<evidence type="ECO:0000256" key="7">
    <source>
        <dbReference type="RuleBase" id="RU368066"/>
    </source>
</evidence>
<evidence type="ECO:0000256" key="1">
    <source>
        <dbReference type="ARBA" id="ARBA00004141"/>
    </source>
</evidence>
<sequence>MGKDYGEPLHYDPDFNGPTHNRSCTDVLWLIIFILFLGGWGFVGYYSFTNGDVERLLAPIDSKGRRCGLDADVMNKKYLVFFDITKCLSPEAPITGCPTPQVCVSQCPDTTILFESVLTASSLDQLRARMVCSDDVNTQTMTLQQAQQYMQQEKCAKFVLQSQPVIGRCFINATEAVGSVLQNLTEAQVLEQFTNLVKFNQLSSQIVEDLVQSRWYLAGALVGVVVLCLVYIVLLRWVVAPVVWTSIVGLLALLGFSLYLCYRNYEYYLANPVSLIQTTNLKGYAQSIFASHRTWLALLVALAVLLVVLTLMVIFLRNRITIAIALIGEGSKAVSDIKSTMAFPLFPWLIQCVIIGYGVVVLVYLLSIGQSTFSVVNFANDTCNCNGKYTKDYESCDPVEFTANCHDSASPALPCRQATCHFTGIESPYSVTYMQIVNVVGFFWAMFFISGLSDMMLASTFSTWYWTFHKRDVPFFTLTKGIYRTMRYHMGTVAIGALIITIVRVIRVFLEYVDHKLKKFDNSFTRCVLCCCKCFFWCLENFLKFINKNAYIMCAVHGKGFCKSARDAFSLLMRNIIRVVVLDKVTDFIFFLSKLLISIGVGIGVFYLLQWSYIYEVTQGQRLHYNYVPAIILAVATYLITTIFFNVYAMAVDTLFLCFLEDCERNDGSVEKPYFMSKNLMKILGKKNKKPKAN</sequence>
<dbReference type="EMBL" id="JAHIBW010000015">
    <property type="protein sequence ID" value="KAG7304022.1"/>
    <property type="molecule type" value="Genomic_DNA"/>
</dbReference>